<dbReference type="AlphaFoldDB" id="A0A3F2RZF2"/>
<evidence type="ECO:0000256" key="1">
    <source>
        <dbReference type="SAM" id="Coils"/>
    </source>
</evidence>
<organism evidence="2 3">
    <name type="scientific">Phytophthora kernoviae</name>
    <dbReference type="NCBI Taxonomy" id="325452"/>
    <lineage>
        <taxon>Eukaryota</taxon>
        <taxon>Sar</taxon>
        <taxon>Stramenopiles</taxon>
        <taxon>Oomycota</taxon>
        <taxon>Peronosporomycetes</taxon>
        <taxon>Peronosporales</taxon>
        <taxon>Peronosporaceae</taxon>
        <taxon>Phytophthora</taxon>
    </lineage>
</organism>
<keyword evidence="1" id="KW-0175">Coiled coil</keyword>
<dbReference type="OrthoDB" id="642895at2759"/>
<dbReference type="Proteomes" id="UP000277300">
    <property type="component" value="Unassembled WGS sequence"/>
</dbReference>
<evidence type="ECO:0000313" key="2">
    <source>
        <dbReference type="EMBL" id="RLN66707.1"/>
    </source>
</evidence>
<gene>
    <name evidence="2" type="ORF">BBP00_00002051</name>
</gene>
<sequence>MQHDPGEAEANGFHVDVGHAVQGLVASTLTQLTELWQTFGLSDEEQEHQHKVLVATVEKDCTARVKAWHDEIKQATSRVSELEKEIQAIKVQFQGNEGYALQVRSSRMAEISRLRDHLNRLDEKLGTMSTSSPDTDDVTDLSEEHKTMLRNLVQSKSREVRTRRAALLEAVSECVHLAQELQIEAERVFDADLDARLKVPENEQERFQKTTHGIGKATLASVTSCYLHVLG</sequence>
<feature type="coiled-coil region" evidence="1">
    <location>
        <begin position="65"/>
        <end position="92"/>
    </location>
</feature>
<reference evidence="2 3" key="1">
    <citation type="submission" date="2018-07" db="EMBL/GenBank/DDBJ databases">
        <title>Genome sequencing of oomycete isolates from Chile give support for New Zealand origin for Phytophthora kernoviae and make available the first Nothophytophthora sp. genome.</title>
        <authorList>
            <person name="Studholme D.J."/>
            <person name="Sanfuentes E."/>
            <person name="Panda P."/>
            <person name="Hill R."/>
            <person name="Sambles C."/>
            <person name="Grant M."/>
            <person name="Williams N.M."/>
            <person name="Mcdougal R.L."/>
        </authorList>
    </citation>
    <scope>NUCLEOTIDE SEQUENCE [LARGE SCALE GENOMIC DNA]</scope>
    <source>
        <strain evidence="2">Chile6</strain>
    </source>
</reference>
<comment type="caution">
    <text evidence="2">The sequence shown here is derived from an EMBL/GenBank/DDBJ whole genome shotgun (WGS) entry which is preliminary data.</text>
</comment>
<proteinExistence type="predicted"/>
<evidence type="ECO:0000313" key="3">
    <source>
        <dbReference type="Proteomes" id="UP000277300"/>
    </source>
</evidence>
<name>A0A3F2RZF2_9STRA</name>
<protein>
    <submittedName>
        <fullName evidence="2">Uncharacterized protein</fullName>
    </submittedName>
</protein>
<accession>A0A3F2RZF2</accession>
<dbReference type="EMBL" id="MBDO02000032">
    <property type="protein sequence ID" value="RLN66707.1"/>
    <property type="molecule type" value="Genomic_DNA"/>
</dbReference>